<protein>
    <submittedName>
        <fullName evidence="1">Uncharacterized protein</fullName>
    </submittedName>
</protein>
<accession>A0A140LCI1</accession>
<comment type="caution">
    <text evidence="1">The sequence shown here is derived from an EMBL/GenBank/DDBJ whole genome shotgun (WGS) entry which is preliminary data.</text>
</comment>
<dbReference type="AlphaFoldDB" id="A0A140LCI1"/>
<dbReference type="STRING" id="520762.AN619_02310"/>
<dbReference type="RefSeq" id="WP_068554253.1">
    <property type="nucleotide sequence ID" value="NZ_LOEE01000006.1"/>
</dbReference>
<dbReference type="Proteomes" id="UP000070456">
    <property type="component" value="Unassembled WGS sequence"/>
</dbReference>
<gene>
    <name evidence="1" type="ORF">AN619_02310</name>
</gene>
<name>A0A140LCI1_9FIRM</name>
<sequence length="68" mass="8353">MTTNERLEVWRRVINLSDAQRDRLEEIVLEHTRLVKEHVQPSTTQERKKEIRQKILQLEFERKMLIGR</sequence>
<evidence type="ECO:0000313" key="1">
    <source>
        <dbReference type="EMBL" id="KXG78256.1"/>
    </source>
</evidence>
<proteinExistence type="predicted"/>
<dbReference type="EMBL" id="LOEE01000006">
    <property type="protein sequence ID" value="KXG78256.1"/>
    <property type="molecule type" value="Genomic_DNA"/>
</dbReference>
<organism evidence="1 2">
    <name type="scientific">Thermotalea metallivorans</name>
    <dbReference type="NCBI Taxonomy" id="520762"/>
    <lineage>
        <taxon>Bacteria</taxon>
        <taxon>Bacillati</taxon>
        <taxon>Bacillota</taxon>
        <taxon>Clostridia</taxon>
        <taxon>Peptostreptococcales</taxon>
        <taxon>Thermotaleaceae</taxon>
        <taxon>Thermotalea</taxon>
    </lineage>
</organism>
<reference evidence="1 2" key="1">
    <citation type="submission" date="2015-12" db="EMBL/GenBank/DDBJ databases">
        <title>Draft genome sequence of the thermoanaerobe Thermotalea metallivorans, an isolate from the runoff channel of the Great Artesian Basin, Australia.</title>
        <authorList>
            <person name="Patel B.K."/>
        </authorList>
    </citation>
    <scope>NUCLEOTIDE SEQUENCE [LARGE SCALE GENOMIC DNA]</scope>
    <source>
        <strain evidence="1 2">B2-1</strain>
    </source>
</reference>
<evidence type="ECO:0000313" key="2">
    <source>
        <dbReference type="Proteomes" id="UP000070456"/>
    </source>
</evidence>
<keyword evidence="2" id="KW-1185">Reference proteome</keyword>